<feature type="compositionally biased region" description="Polar residues" evidence="1">
    <location>
        <begin position="235"/>
        <end position="252"/>
    </location>
</feature>
<feature type="compositionally biased region" description="Acidic residues" evidence="1">
    <location>
        <begin position="457"/>
        <end position="467"/>
    </location>
</feature>
<feature type="region of interest" description="Disordered" evidence="1">
    <location>
        <begin position="194"/>
        <end position="281"/>
    </location>
</feature>
<dbReference type="STRING" id="36022.A0A1V2L2Q9"/>
<evidence type="ECO:0000313" key="2">
    <source>
        <dbReference type="EMBL" id="ONH65546.1"/>
    </source>
</evidence>
<feature type="compositionally biased region" description="Low complexity" evidence="1">
    <location>
        <begin position="661"/>
        <end position="685"/>
    </location>
</feature>
<feature type="region of interest" description="Disordered" evidence="1">
    <location>
        <begin position="32"/>
        <end position="84"/>
    </location>
</feature>
<dbReference type="GO" id="GO:0003676">
    <property type="term" value="F:nucleic acid binding"/>
    <property type="evidence" value="ECO:0007669"/>
    <property type="project" value="InterPro"/>
</dbReference>
<feature type="region of interest" description="Disordered" evidence="1">
    <location>
        <begin position="316"/>
        <end position="743"/>
    </location>
</feature>
<feature type="compositionally biased region" description="Polar residues" evidence="1">
    <location>
        <begin position="437"/>
        <end position="447"/>
    </location>
</feature>
<comment type="caution">
    <text evidence="2">The sequence shown here is derived from an EMBL/GenBank/DDBJ whole genome shotgun (WGS) entry which is preliminary data.</text>
</comment>
<feature type="compositionally biased region" description="Low complexity" evidence="1">
    <location>
        <begin position="584"/>
        <end position="597"/>
    </location>
</feature>
<proteinExistence type="predicted"/>
<feature type="compositionally biased region" description="Low complexity" evidence="1">
    <location>
        <begin position="54"/>
        <end position="68"/>
    </location>
</feature>
<evidence type="ECO:0000256" key="1">
    <source>
        <dbReference type="SAM" id="MobiDB-lite"/>
    </source>
</evidence>
<reference evidence="3" key="1">
    <citation type="journal article" date="2017" name="Genome Announc.">
        <title>Genome sequences of Cyberlindnera fabianii 65, Pichia kudriavzevii 129, and Saccharomyces cerevisiae 131 isolated from fermented masau fruits in Zimbabwe.</title>
        <authorList>
            <person name="van Rijswijck I.M.H."/>
            <person name="Derks M.F.L."/>
            <person name="Abee T."/>
            <person name="de Ridder D."/>
            <person name="Smid E.J."/>
        </authorList>
    </citation>
    <scope>NUCLEOTIDE SEQUENCE [LARGE SCALE GENOMIC DNA]</scope>
    <source>
        <strain evidence="3">65</strain>
    </source>
</reference>
<dbReference type="Proteomes" id="UP000189513">
    <property type="component" value="Unassembled WGS sequence"/>
</dbReference>
<feature type="compositionally biased region" description="Basic and acidic residues" evidence="1">
    <location>
        <begin position="316"/>
        <end position="325"/>
    </location>
</feature>
<dbReference type="SUPFAM" id="SSF54928">
    <property type="entry name" value="RNA-binding domain, RBD"/>
    <property type="match status" value="1"/>
</dbReference>
<feature type="compositionally biased region" description="Basic residues" evidence="1">
    <location>
        <begin position="705"/>
        <end position="726"/>
    </location>
</feature>
<feature type="compositionally biased region" description="Basic residues" evidence="1">
    <location>
        <begin position="644"/>
        <end position="659"/>
    </location>
</feature>
<sequence>MASKKKLSLQEFMKDDSLGGAWADDDFDPSSISVPLMNNRPQHHPYESYHHSTPHGGPHSRGGPPLSGDHGRGPPPSFNNRPAGPPYIVKLTNIPSYFGNDHIIELFESRFTKYVKFKLFWDVDYGALDHVQNPSDALNKRKKVAFVELQTSQEFDKVLKWVDIYIENGLGKLLVDPADFEDFKMFNELNGGLSKTDDPSLSMAQKRALRGPQGPPPALLHRNPVPSHRPGPQLLNHNGPSNTAFPPIGNSQPKPHPIPPLHPPSPAPPPKKSNPFGNARPVDTLTKELELEKKLQALEINHTTYRTLGKLDAELKSDESKDKSGKTPSQKSTPHSTASSSKTSESNSTDTANKNPGLRPAEIPTVTAWATVSAGSSSSPATGSTQKEHPLGLHSESGAQSPASYGSKKLQAQKKIVLKRKHIDSKKTRVSPEPPAVNSSAPATETPSEPPMSLDQTIEDAQVEDSAPEPNATDVNKPARPPRKELTPEELEKLRLKKEKKREKVLARRERVKQEKREKLEELKSESVSTTNQNPVVVNDAGPKQTDHNPSTTTVARKGKRALTKPFISSDAASEKGGILENDAPAAESTPSAESTPVPVQLKQKGNAKKRDTPSPPTDSEKGIDTDTDSTKGPSRDAESAKPSRLKSRRGGLKPRGGRRGSLSKSLDRSGTPGSTTTDSTTVSPERVTTENADNDSTESSHGGFRGRSRGHGRGRGRGRGGRGRGKLFSNISHTFNHPPTTE</sequence>
<accession>A0A1V2L2Q9</accession>
<name>A0A1V2L2Q9_CYBFA</name>
<organism evidence="2 3">
    <name type="scientific">Cyberlindnera fabianii</name>
    <name type="common">Yeast</name>
    <name type="synonym">Hansenula fabianii</name>
    <dbReference type="NCBI Taxonomy" id="36022"/>
    <lineage>
        <taxon>Eukaryota</taxon>
        <taxon>Fungi</taxon>
        <taxon>Dikarya</taxon>
        <taxon>Ascomycota</taxon>
        <taxon>Saccharomycotina</taxon>
        <taxon>Saccharomycetes</taxon>
        <taxon>Phaffomycetales</taxon>
        <taxon>Phaffomycetaceae</taxon>
        <taxon>Cyberlindnera</taxon>
    </lineage>
</organism>
<feature type="compositionally biased region" description="Basic and acidic residues" evidence="1">
    <location>
        <begin position="502"/>
        <end position="525"/>
    </location>
</feature>
<feature type="compositionally biased region" description="Low complexity" evidence="1">
    <location>
        <begin position="329"/>
        <end position="351"/>
    </location>
</feature>
<dbReference type="InterPro" id="IPR035979">
    <property type="entry name" value="RBD_domain_sf"/>
</dbReference>
<feature type="compositionally biased region" description="Basic and acidic residues" evidence="1">
    <location>
        <begin position="482"/>
        <end position="494"/>
    </location>
</feature>
<dbReference type="AlphaFoldDB" id="A0A1V2L2Q9"/>
<feature type="compositionally biased region" description="Polar residues" evidence="1">
    <location>
        <begin position="730"/>
        <end position="743"/>
    </location>
</feature>
<keyword evidence="3" id="KW-1185">Reference proteome</keyword>
<protein>
    <submittedName>
        <fullName evidence="2">Protein PSP2</fullName>
    </submittedName>
</protein>
<dbReference type="OMA" id="FNLHYVR"/>
<evidence type="ECO:0000313" key="3">
    <source>
        <dbReference type="Proteomes" id="UP000189513"/>
    </source>
</evidence>
<feature type="compositionally biased region" description="Low complexity" evidence="1">
    <location>
        <begin position="365"/>
        <end position="385"/>
    </location>
</feature>
<dbReference type="CDD" id="cd00590">
    <property type="entry name" value="RRM_SF"/>
    <property type="match status" value="1"/>
</dbReference>
<feature type="compositionally biased region" description="Basic and acidic residues" evidence="1">
    <location>
        <begin position="609"/>
        <end position="625"/>
    </location>
</feature>
<gene>
    <name evidence="2" type="ORF">BON22_4462</name>
</gene>
<feature type="compositionally biased region" description="Pro residues" evidence="1">
    <location>
        <begin position="254"/>
        <end position="272"/>
    </location>
</feature>
<dbReference type="VEuPathDB" id="FungiDB:BON22_4462"/>
<dbReference type="EMBL" id="MPUK01000010">
    <property type="protein sequence ID" value="ONH65546.1"/>
    <property type="molecule type" value="Genomic_DNA"/>
</dbReference>